<feature type="compositionally biased region" description="Basic and acidic residues" evidence="1">
    <location>
        <begin position="180"/>
        <end position="192"/>
    </location>
</feature>
<dbReference type="PANTHER" id="PTHR10887:SF522">
    <property type="entry name" value="P-LOOP CONTAINING NUCLEOSIDE TRIPHOSPHATE HYDROLASES SUPERFAMILY PROTEIN"/>
    <property type="match status" value="1"/>
</dbReference>
<dbReference type="Proteomes" id="UP000324897">
    <property type="component" value="Chromosome 4"/>
</dbReference>
<dbReference type="Gene3D" id="3.90.70.10">
    <property type="entry name" value="Cysteine proteinases"/>
    <property type="match status" value="1"/>
</dbReference>
<evidence type="ECO:0008006" key="6">
    <source>
        <dbReference type="Google" id="ProtNLM"/>
    </source>
</evidence>
<name>A0A5J9VUL2_9POAL</name>
<comment type="caution">
    <text evidence="4">The sequence shown here is derived from an EMBL/GenBank/DDBJ whole genome shotgun (WGS) entry which is preliminary data.</text>
</comment>
<feature type="compositionally biased region" description="Basic and acidic residues" evidence="1">
    <location>
        <begin position="136"/>
        <end position="152"/>
    </location>
</feature>
<dbReference type="InterPro" id="IPR041677">
    <property type="entry name" value="DNA2/NAM7_AAA_11"/>
</dbReference>
<dbReference type="InterPro" id="IPR027417">
    <property type="entry name" value="P-loop_NTPase"/>
</dbReference>
<dbReference type="InterPro" id="IPR025660">
    <property type="entry name" value="Pept_his_AS"/>
</dbReference>
<dbReference type="SUPFAM" id="SSF52540">
    <property type="entry name" value="P-loop containing nucleoside triphosphate hydrolases"/>
    <property type="match status" value="1"/>
</dbReference>
<dbReference type="OrthoDB" id="695960at2759"/>
<organism evidence="4 5">
    <name type="scientific">Eragrostis curvula</name>
    <name type="common">weeping love grass</name>
    <dbReference type="NCBI Taxonomy" id="38414"/>
    <lineage>
        <taxon>Eukaryota</taxon>
        <taxon>Viridiplantae</taxon>
        <taxon>Streptophyta</taxon>
        <taxon>Embryophyta</taxon>
        <taxon>Tracheophyta</taxon>
        <taxon>Spermatophyta</taxon>
        <taxon>Magnoliopsida</taxon>
        <taxon>Liliopsida</taxon>
        <taxon>Poales</taxon>
        <taxon>Poaceae</taxon>
        <taxon>PACMAD clade</taxon>
        <taxon>Chloridoideae</taxon>
        <taxon>Eragrostideae</taxon>
        <taxon>Eragrostidinae</taxon>
        <taxon>Eragrostis</taxon>
    </lineage>
</organism>
<feature type="compositionally biased region" description="Gly residues" evidence="1">
    <location>
        <begin position="200"/>
        <end position="216"/>
    </location>
</feature>
<dbReference type="Gramene" id="TVU39899">
    <property type="protein sequence ID" value="TVU39899"/>
    <property type="gene ID" value="EJB05_13343"/>
</dbReference>
<feature type="compositionally biased region" description="Gly residues" evidence="1">
    <location>
        <begin position="268"/>
        <end position="281"/>
    </location>
</feature>
<feature type="compositionally biased region" description="Gly residues" evidence="1">
    <location>
        <begin position="360"/>
        <end position="369"/>
    </location>
</feature>
<feature type="compositionally biased region" description="Basic residues" evidence="1">
    <location>
        <begin position="386"/>
        <end position="408"/>
    </location>
</feature>
<protein>
    <recommendedName>
        <fullName evidence="6">DNA2/NAM7 helicase-like C-terminal domain-containing protein</fullName>
    </recommendedName>
</protein>
<feature type="compositionally biased region" description="Basic and acidic residues" evidence="1">
    <location>
        <begin position="69"/>
        <end position="81"/>
    </location>
</feature>
<feature type="domain" description="DNA2/NAM7 helicase helicase" evidence="2">
    <location>
        <begin position="881"/>
        <end position="960"/>
    </location>
</feature>
<dbReference type="EMBL" id="RWGY01000007">
    <property type="protein sequence ID" value="TVU39899.1"/>
    <property type="molecule type" value="Genomic_DNA"/>
</dbReference>
<gene>
    <name evidence="4" type="ORF">EJB05_13343</name>
</gene>
<feature type="compositionally biased region" description="Gly residues" evidence="1">
    <location>
        <begin position="244"/>
        <end position="255"/>
    </location>
</feature>
<dbReference type="InterPro" id="IPR041679">
    <property type="entry name" value="DNA2/NAM7-like_C"/>
</dbReference>
<dbReference type="SUPFAM" id="SSF54001">
    <property type="entry name" value="Cysteine proteinases"/>
    <property type="match status" value="1"/>
</dbReference>
<sequence length="1467" mass="159497">MNGERGRGGGGGRRRRRSGGRRGAGAAGGSRARGGEPAARDGEGRGGEPVARDGEGRGGEPVASDGEGLADRGNAKQERLDLGGCSGQQVQGRHGDAGSGSGALPLQPVHSNVGGGGGRGRATEVAVGDGDGGGDGEGRGDEPVDSDGEGRATEATVGDGDGGRATEAAVGDGGLGRRGHNGDADSGHRERGSGAPPNEGGQGGLETNVGGGGGRGRAVATRAPVSDGDGGHSSTVNGEAARGGVQGRNRGGGGSDEPSGVLDADADAGGGNEGQDGGGGPVRRRGGRNGDVEQKRPDLGGPCVQPMHHGGHHGAGGPDASSPRDGTGLGEHNCNSDQENLGLGGLGGQQVQDEAEQLTGGSGGDGLGGAAATNRQSATCPVDKKGKLRAKRKRKLRAERRNRRRTKVKAALTGTPSILLPPSNFLTESVLSWTIKDVLNDKLYEKEAKDMPLQYDSITQFIDLHRILLVEETRASLCSALKNKYCPLLSVKQCESPSLFFIDIDLDMASSDIIGFHHIFEDFDACLLSSRPLLESNIDELYCSLAITIGVGRDTNFQKSFRVMVAKNKDFQPDKMRYVTFLENIKFSMEIACILSNEKDCKSVQAVLDLHKMVGKKCNTCVELCKDSIHTGNQKSASSLNCLHQNQADIVWTPPGTLKGCVAAVLKDFLHQNPKLKVLICVPNASCLSDILVDLQELSISPNTGDVLVLNNIRELENFCLEHQSHELFLCLTQCEGSLKGMYTLLNLDAYYHTQCGDAASSCARCNKSKLLKFSLRSFTRWFDTVMAFLEESLLYLKNHAASFSLVQETFKFEELLDSLGQIKVLLHNENLRVDYVESSLIPAVDVGSMDGASLVVSLNERRTTSIKLISGLLSSLDLPLPENRDILDRLCIKNSKIIVSTLDCTWKLHDVDMDPLDLTVICGAGQIKEIELLVPLLVPTGHTILFGDHCHLEPSINSKICKKSDYGVSIFKKLQQLVSRKEMLRHQYTMHPLINQFPNSYFYKGKVMDGANVRSSDYNREFIPLKLPSYAFLDVPAAKMRDIRKNYVYSAAILELLQQLCKDMLNTNRKFSIAVVCKSSTESNTVRDHLRSEKEIHDKILLQVKSIDSLKEESFDVIILSLFMEDQTNLKRVKENNLNVALTSSRHCLWIVGQQKVLNDSGGIWKSLFHNAKKRGCVQTMDIDKLAEVTKQFEDNSHCTNHNCVVSDKITCPDDQGMSIFLQPGQEFTWDGRPYRTKYPLANVRDQSGQPDTCTMHSSLGAAVSMWKLRNAGLEPPQEFKWDFILDDLKSQYEKIVSKEFRSEDKADRGNKRLETSLDISKKYGVLAINESGTKWRVFKILGWEYVDPANTEAVKKILEQGGIMVGHFRMSQNYYNLKPGQVYVYDKDQALLNPKSDQPASHAVMMIGIGRSKTVLDGYFRHMAMQSSEGRIFGINGLGRVAKTSVEGLYWIKVRKLERTSGGGA</sequence>
<dbReference type="Gene3D" id="3.40.50.300">
    <property type="entry name" value="P-loop containing nucleotide triphosphate hydrolases"/>
    <property type="match status" value="2"/>
</dbReference>
<feature type="compositionally biased region" description="Basic and acidic residues" evidence="1">
    <location>
        <begin position="38"/>
        <end position="58"/>
    </location>
</feature>
<evidence type="ECO:0000313" key="5">
    <source>
        <dbReference type="Proteomes" id="UP000324897"/>
    </source>
</evidence>
<evidence type="ECO:0000256" key="1">
    <source>
        <dbReference type="SAM" id="MobiDB-lite"/>
    </source>
</evidence>
<feature type="compositionally biased region" description="Gly residues" evidence="1">
    <location>
        <begin position="21"/>
        <end position="32"/>
    </location>
</feature>
<feature type="non-terminal residue" evidence="4">
    <location>
        <position position="1"/>
    </location>
</feature>
<evidence type="ECO:0000313" key="4">
    <source>
        <dbReference type="EMBL" id="TVU39899.1"/>
    </source>
</evidence>
<dbReference type="GO" id="GO:0004386">
    <property type="term" value="F:helicase activity"/>
    <property type="evidence" value="ECO:0007669"/>
    <property type="project" value="InterPro"/>
</dbReference>
<feature type="domain" description="DNA2/NAM7 helicase-like C-terminal" evidence="3">
    <location>
        <begin position="967"/>
        <end position="1156"/>
    </location>
</feature>
<reference evidence="4 5" key="1">
    <citation type="journal article" date="2019" name="Sci. Rep.">
        <title>A high-quality genome of Eragrostis curvula grass provides insights into Poaceae evolution and supports new strategies to enhance forage quality.</title>
        <authorList>
            <person name="Carballo J."/>
            <person name="Santos B.A.C.M."/>
            <person name="Zappacosta D."/>
            <person name="Garbus I."/>
            <person name="Selva J.P."/>
            <person name="Gallo C.A."/>
            <person name="Diaz A."/>
            <person name="Albertini E."/>
            <person name="Caccamo M."/>
            <person name="Echenique V."/>
        </authorList>
    </citation>
    <scope>NUCLEOTIDE SEQUENCE [LARGE SCALE GENOMIC DNA]</scope>
    <source>
        <strain evidence="5">cv. Victoria</strain>
        <tissue evidence="4">Leaf</tissue>
    </source>
</reference>
<dbReference type="Pfam" id="PF13086">
    <property type="entry name" value="AAA_11"/>
    <property type="match status" value="1"/>
</dbReference>
<dbReference type="Pfam" id="PF13087">
    <property type="entry name" value="AAA_12"/>
    <property type="match status" value="1"/>
</dbReference>
<evidence type="ECO:0000259" key="3">
    <source>
        <dbReference type="Pfam" id="PF13087"/>
    </source>
</evidence>
<feature type="region of interest" description="Disordered" evidence="1">
    <location>
        <begin position="1"/>
        <end position="408"/>
    </location>
</feature>
<dbReference type="PROSITE" id="PS00639">
    <property type="entry name" value="THIOL_PROTEASE_HIS"/>
    <property type="match status" value="1"/>
</dbReference>
<keyword evidence="5" id="KW-1185">Reference proteome</keyword>
<dbReference type="InterPro" id="IPR045055">
    <property type="entry name" value="DNA2/NAM7-like"/>
</dbReference>
<dbReference type="InterPro" id="IPR038765">
    <property type="entry name" value="Papain-like_cys_pep_sf"/>
</dbReference>
<evidence type="ECO:0000259" key="2">
    <source>
        <dbReference type="Pfam" id="PF13086"/>
    </source>
</evidence>
<accession>A0A5J9VUL2</accession>
<dbReference type="PANTHER" id="PTHR10887">
    <property type="entry name" value="DNA2/NAM7 HELICASE FAMILY"/>
    <property type="match status" value="1"/>
</dbReference>
<proteinExistence type="predicted"/>
<feature type="compositionally biased region" description="Basic and acidic residues" evidence="1">
    <location>
        <begin position="288"/>
        <end position="298"/>
    </location>
</feature>